<dbReference type="RefSeq" id="WP_128889826.1">
    <property type="nucleotide sequence ID" value="NZ_BMCX01000001.1"/>
</dbReference>
<name>A0A410W8T0_9CORY</name>
<reference evidence="1 2" key="1">
    <citation type="submission" date="2019-01" db="EMBL/GenBank/DDBJ databases">
        <authorList>
            <person name="Ruckert C."/>
            <person name="Busche T."/>
            <person name="Kalinowski J."/>
        </authorList>
    </citation>
    <scope>NUCLEOTIDE SEQUENCE [LARGE SCALE GENOMIC DNA]</scope>
    <source>
        <strain evidence="1 2">136/3</strain>
    </source>
</reference>
<evidence type="ECO:0000313" key="2">
    <source>
        <dbReference type="Proteomes" id="UP000288929"/>
    </source>
</evidence>
<dbReference type="Proteomes" id="UP000288929">
    <property type="component" value="Chromosome"/>
</dbReference>
<evidence type="ECO:0000313" key="1">
    <source>
        <dbReference type="EMBL" id="QAU52362.1"/>
    </source>
</evidence>
<dbReference type="KEGG" id="cpeg:CPELA_05450"/>
<keyword evidence="2" id="KW-1185">Reference proteome</keyword>
<protein>
    <submittedName>
        <fullName evidence="1">Uncharacterized protein</fullName>
    </submittedName>
</protein>
<accession>A0A410W8T0</accession>
<organism evidence="1 2">
    <name type="scientific">Corynebacterium pelargi</name>
    <dbReference type="NCBI Taxonomy" id="1471400"/>
    <lineage>
        <taxon>Bacteria</taxon>
        <taxon>Bacillati</taxon>
        <taxon>Actinomycetota</taxon>
        <taxon>Actinomycetes</taxon>
        <taxon>Mycobacteriales</taxon>
        <taxon>Corynebacteriaceae</taxon>
        <taxon>Corynebacterium</taxon>
    </lineage>
</organism>
<dbReference type="EMBL" id="CP035299">
    <property type="protein sequence ID" value="QAU52362.1"/>
    <property type="molecule type" value="Genomic_DNA"/>
</dbReference>
<sequence length="181" mass="19320">MNELGIYARYRGRERRRAELVRRSAQALSTLEGAGTFQVHQVEDISASPHTASGLVDATMALLAAGDWAIGAASGVEAEHAARMALGPRPRAGHVYIAAGDYSSDIQATFALLQFLLSKRTSEGREATSLVRSGLTQIEAAASLGISKQAMSQRLQAAGWQAEQAGYGLAVSLWQRALEQH</sequence>
<dbReference type="AlphaFoldDB" id="A0A410W8T0"/>
<proteinExistence type="predicted"/>
<gene>
    <name evidence="1" type="ORF">CPELA_05450</name>
</gene>
<dbReference type="OrthoDB" id="5184241at2"/>